<evidence type="ECO:0000313" key="3">
    <source>
        <dbReference type="Proteomes" id="UP000184292"/>
    </source>
</evidence>
<evidence type="ECO:0000256" key="1">
    <source>
        <dbReference type="SAM" id="Phobius"/>
    </source>
</evidence>
<feature type="transmembrane region" description="Helical" evidence="1">
    <location>
        <begin position="316"/>
        <end position="337"/>
    </location>
</feature>
<feature type="transmembrane region" description="Helical" evidence="1">
    <location>
        <begin position="417"/>
        <end position="437"/>
    </location>
</feature>
<gene>
    <name evidence="2" type="ORF">SAMN05444417_2143</name>
</gene>
<dbReference type="OrthoDB" id="7845473at2"/>
<feature type="transmembrane region" description="Helical" evidence="1">
    <location>
        <begin position="201"/>
        <end position="220"/>
    </location>
</feature>
<reference evidence="2 3" key="1">
    <citation type="submission" date="2016-11" db="EMBL/GenBank/DDBJ databases">
        <authorList>
            <person name="Jaros S."/>
            <person name="Januszkiewicz K."/>
            <person name="Wedrychowicz H."/>
        </authorList>
    </citation>
    <scope>NUCLEOTIDE SEQUENCE [LARGE SCALE GENOMIC DNA]</scope>
    <source>
        <strain evidence="2 3">DSM 100565</strain>
    </source>
</reference>
<keyword evidence="1" id="KW-0472">Membrane</keyword>
<keyword evidence="1" id="KW-1133">Transmembrane helix</keyword>
<accession>A0A1M6ERZ6</accession>
<dbReference type="RefSeq" id="WP_073329717.1">
    <property type="nucleotide sequence ID" value="NZ_FQYO01000003.1"/>
</dbReference>
<dbReference type="Proteomes" id="UP000184292">
    <property type="component" value="Unassembled WGS sequence"/>
</dbReference>
<name>A0A1M6ERZ6_9RHOB</name>
<sequence length="458" mass="48770">MRIWIVLGMAILRMPPLALLALAGLILAGGGVMQHRASLSNLDRAAAVAAGPPAQVEAGAYDRGTDRTALDEVHLRGQLDFSWDHELTLEGRIEDRHAYMIPLLAQGATDGSEVLGVVLYDRPGQGHDVIDPMDIYAEAKGMGVVGPIVAFNGTETGSLGRWASLVRDSFEDTGHAMPADMLVLRPFDGDRAAALAPRSAVMHWIPAGVAACLLVLLAVLRMTVLRGAFPAPRPREEMPEWSPGAPVAGSDRPRTQYHIPKGQEAPMAEWQKRLAEKTRAGTLGTSQLIAGEGEVGAAAAAARRHLPRRRTPEGRIGMILGMAGFAAMVLIAVSALVSNREGVAAIVDFRFAEAVASLPIEESDSLVATMVAGWVDSRLGLDAPRPEVAAATIDLTPVAYWLVNRAWGAAHGNGGDIALLALILLGPFVALFVWLTFIRLRRAYTPKVTARISSMGIN</sequence>
<proteinExistence type="predicted"/>
<dbReference type="EMBL" id="FQYO01000003">
    <property type="protein sequence ID" value="SHI88227.1"/>
    <property type="molecule type" value="Genomic_DNA"/>
</dbReference>
<organism evidence="2 3">
    <name type="scientific">Wenxinia saemankumensis</name>
    <dbReference type="NCBI Taxonomy" id="1447782"/>
    <lineage>
        <taxon>Bacteria</taxon>
        <taxon>Pseudomonadati</taxon>
        <taxon>Pseudomonadota</taxon>
        <taxon>Alphaproteobacteria</taxon>
        <taxon>Rhodobacterales</taxon>
        <taxon>Roseobacteraceae</taxon>
        <taxon>Wenxinia</taxon>
    </lineage>
</organism>
<keyword evidence="3" id="KW-1185">Reference proteome</keyword>
<protein>
    <submittedName>
        <fullName evidence="2">Uncharacterized protein</fullName>
    </submittedName>
</protein>
<dbReference type="AlphaFoldDB" id="A0A1M6ERZ6"/>
<evidence type="ECO:0000313" key="2">
    <source>
        <dbReference type="EMBL" id="SHI88227.1"/>
    </source>
</evidence>
<keyword evidence="1" id="KW-0812">Transmembrane</keyword>